<feature type="transmembrane region" description="Helical" evidence="5">
    <location>
        <begin position="191"/>
        <end position="210"/>
    </location>
</feature>
<dbReference type="Gene3D" id="1.20.1540.10">
    <property type="entry name" value="Rhomboid-like"/>
    <property type="match status" value="1"/>
</dbReference>
<comment type="subcellular location">
    <subcellularLocation>
        <location evidence="1">Membrane</location>
        <topology evidence="1">Multi-pass membrane protein</topology>
    </subcellularLocation>
</comment>
<protein>
    <submittedName>
        <fullName evidence="8">Rhomboid family protein</fullName>
    </submittedName>
</protein>
<dbReference type="PANTHER" id="PTHR43731">
    <property type="entry name" value="RHOMBOID PROTEASE"/>
    <property type="match status" value="1"/>
</dbReference>
<dbReference type="Pfam" id="PF20216">
    <property type="entry name" value="DUF6576"/>
    <property type="match status" value="1"/>
</dbReference>
<evidence type="ECO:0000259" key="7">
    <source>
        <dbReference type="Pfam" id="PF20216"/>
    </source>
</evidence>
<accession>A0A2P2DCY3</accession>
<dbReference type="PANTHER" id="PTHR43731:SF26">
    <property type="entry name" value="RHOMBOID-LIKE PROTEIN 10, CHLOROPLASTIC"/>
    <property type="match status" value="1"/>
</dbReference>
<dbReference type="GO" id="GO:0004252">
    <property type="term" value="F:serine-type endopeptidase activity"/>
    <property type="evidence" value="ECO:0007669"/>
    <property type="project" value="InterPro"/>
</dbReference>
<keyword evidence="4 5" id="KW-0472">Membrane</keyword>
<evidence type="ECO:0000256" key="4">
    <source>
        <dbReference type="ARBA" id="ARBA00023136"/>
    </source>
</evidence>
<reference evidence="9" key="1">
    <citation type="journal article" date="2019" name="Microbiol. Immunol.">
        <title>Molecular and phenotypic characterization of Leptospira johnsonii sp. nov., Leptospira ellinghausenii sp. nov. and Leptospira ryugenii sp. nov. isolated from soil and water in Japan.</title>
        <authorList>
            <person name="Masuzawa T."/>
            <person name="Saito M."/>
            <person name="Nakao R."/>
            <person name="Nikaido Y."/>
            <person name="Matsumoto M."/>
            <person name="Ogawa M."/>
            <person name="Yokoyama M."/>
            <person name="Hidaka Y."/>
            <person name="Tomita J."/>
            <person name="Sakakibara K."/>
            <person name="Suzuki K."/>
            <person name="Yasuda S."/>
            <person name="Sato H."/>
            <person name="Yamaguchi M."/>
            <person name="Yoshida S.I."/>
            <person name="Koizumi N."/>
            <person name="Kawamura Y."/>
        </authorList>
    </citation>
    <scope>NUCLEOTIDE SEQUENCE [LARGE SCALE GENOMIC DNA]</scope>
    <source>
        <strain evidence="9">E18</strain>
    </source>
</reference>
<evidence type="ECO:0000256" key="5">
    <source>
        <dbReference type="SAM" id="Phobius"/>
    </source>
</evidence>
<dbReference type="EMBL" id="BFAZ01000009">
    <property type="protein sequence ID" value="GBF42470.1"/>
    <property type="molecule type" value="Genomic_DNA"/>
</dbReference>
<dbReference type="InterPro" id="IPR050925">
    <property type="entry name" value="Rhomboid_protease_S54"/>
</dbReference>
<feature type="domain" description="DUF6576" evidence="7">
    <location>
        <begin position="243"/>
        <end position="280"/>
    </location>
</feature>
<gene>
    <name evidence="8" type="ORF">LPTSP2_17570</name>
</gene>
<dbReference type="InterPro" id="IPR035952">
    <property type="entry name" value="Rhomboid-like_sf"/>
</dbReference>
<feature type="transmembrane region" description="Helical" evidence="5">
    <location>
        <begin position="71"/>
        <end position="98"/>
    </location>
</feature>
<dbReference type="Pfam" id="PF01694">
    <property type="entry name" value="Rhomboid"/>
    <property type="match status" value="1"/>
</dbReference>
<organism evidence="8 9">
    <name type="scientific">Leptospira ellinghausenii</name>
    <dbReference type="NCBI Taxonomy" id="1917822"/>
    <lineage>
        <taxon>Bacteria</taxon>
        <taxon>Pseudomonadati</taxon>
        <taxon>Spirochaetota</taxon>
        <taxon>Spirochaetia</taxon>
        <taxon>Leptospirales</taxon>
        <taxon>Leptospiraceae</taxon>
        <taxon>Leptospira</taxon>
    </lineage>
</organism>
<dbReference type="SUPFAM" id="SSF144091">
    <property type="entry name" value="Rhomboid-like"/>
    <property type="match status" value="1"/>
</dbReference>
<dbReference type="Proteomes" id="UP000245206">
    <property type="component" value="Unassembled WGS sequence"/>
</dbReference>
<feature type="transmembrane region" description="Helical" evidence="5">
    <location>
        <begin position="138"/>
        <end position="155"/>
    </location>
</feature>
<sequence length="284" mass="32746">MSLKIYDLEFMASRTPGYELRFGPPMVPVVRTLILVNVIFFILQLLTKLSFHTPLVELYLGLSPELVFRGWVWQLVSYAFLHGSFMHILFNMLSLWMFGSELAEIWGERAFLKFYFFTAFLGGIGTITAQYLGIPQGVVVGASASIYGLLVAYGMTWPNRELLVFLIFPMRAKYFVMIVMLMVLFAQGERVAHFAHLGGAIGGLILMKLYTGWKGTKSSLPTWSLSRYLQKRRFMRYQEEMAKRENAKTKVDELLEKISKNGMESLSRKERKFLNEASQKYFNE</sequence>
<dbReference type="GO" id="GO:0016020">
    <property type="term" value="C:membrane"/>
    <property type="evidence" value="ECO:0007669"/>
    <property type="project" value="UniProtKB-SubCell"/>
</dbReference>
<evidence type="ECO:0000256" key="2">
    <source>
        <dbReference type="ARBA" id="ARBA00022692"/>
    </source>
</evidence>
<feature type="domain" description="Peptidase S54 rhomboid" evidence="6">
    <location>
        <begin position="72"/>
        <end position="209"/>
    </location>
</feature>
<evidence type="ECO:0000256" key="1">
    <source>
        <dbReference type="ARBA" id="ARBA00004141"/>
    </source>
</evidence>
<dbReference type="InterPro" id="IPR022764">
    <property type="entry name" value="Peptidase_S54_rhomboid_dom"/>
</dbReference>
<keyword evidence="2 5" id="KW-0812">Transmembrane</keyword>
<feature type="transmembrane region" description="Helical" evidence="5">
    <location>
        <begin position="110"/>
        <end position="132"/>
    </location>
</feature>
<evidence type="ECO:0000313" key="9">
    <source>
        <dbReference type="Proteomes" id="UP000245206"/>
    </source>
</evidence>
<name>A0A2P2DCY3_9LEPT</name>
<dbReference type="InterPro" id="IPR046483">
    <property type="entry name" value="DUF6576"/>
</dbReference>
<dbReference type="AlphaFoldDB" id="A0A2P2DCY3"/>
<evidence type="ECO:0000313" key="8">
    <source>
        <dbReference type="EMBL" id="GBF42470.1"/>
    </source>
</evidence>
<keyword evidence="9" id="KW-1185">Reference proteome</keyword>
<comment type="caution">
    <text evidence="8">The sequence shown here is derived from an EMBL/GenBank/DDBJ whole genome shotgun (WGS) entry which is preliminary data.</text>
</comment>
<feature type="transmembrane region" description="Helical" evidence="5">
    <location>
        <begin position="29"/>
        <end position="51"/>
    </location>
</feature>
<evidence type="ECO:0000256" key="3">
    <source>
        <dbReference type="ARBA" id="ARBA00022989"/>
    </source>
</evidence>
<feature type="transmembrane region" description="Helical" evidence="5">
    <location>
        <begin position="162"/>
        <end position="185"/>
    </location>
</feature>
<keyword evidence="3 5" id="KW-1133">Transmembrane helix</keyword>
<evidence type="ECO:0000259" key="6">
    <source>
        <dbReference type="Pfam" id="PF01694"/>
    </source>
</evidence>
<proteinExistence type="predicted"/>